<dbReference type="GO" id="GO:0042597">
    <property type="term" value="C:periplasmic space"/>
    <property type="evidence" value="ECO:0007669"/>
    <property type="project" value="UniProtKB-SubCell"/>
</dbReference>
<dbReference type="Gene3D" id="3.40.190.10">
    <property type="entry name" value="Periplasmic binding protein-like II"/>
    <property type="match status" value="2"/>
</dbReference>
<dbReference type="InterPro" id="IPR015168">
    <property type="entry name" value="SsuA/THI5"/>
</dbReference>
<dbReference type="AlphaFoldDB" id="A0A933SE13"/>
<evidence type="ECO:0000256" key="3">
    <source>
        <dbReference type="ARBA" id="ARBA00022729"/>
    </source>
</evidence>
<evidence type="ECO:0000313" key="5">
    <source>
        <dbReference type="EMBL" id="MBI5170674.1"/>
    </source>
</evidence>
<evidence type="ECO:0000313" key="6">
    <source>
        <dbReference type="Proteomes" id="UP000696931"/>
    </source>
</evidence>
<reference evidence="5" key="1">
    <citation type="submission" date="2020-07" db="EMBL/GenBank/DDBJ databases">
        <title>Huge and variable diversity of episymbiotic CPR bacteria and DPANN archaea in groundwater ecosystems.</title>
        <authorList>
            <person name="He C.Y."/>
            <person name="Keren R."/>
            <person name="Whittaker M."/>
            <person name="Farag I.F."/>
            <person name="Doudna J."/>
            <person name="Cate J.H.D."/>
            <person name="Banfield J.F."/>
        </authorList>
    </citation>
    <scope>NUCLEOTIDE SEQUENCE</scope>
    <source>
        <strain evidence="5">NC_groundwater_1813_Pr3_B-0.1um_71_17</strain>
    </source>
</reference>
<feature type="domain" description="SsuA/THI5-like" evidence="4">
    <location>
        <begin position="43"/>
        <end position="254"/>
    </location>
</feature>
<evidence type="ECO:0000259" key="4">
    <source>
        <dbReference type="Pfam" id="PF09084"/>
    </source>
</evidence>
<dbReference type="PANTHER" id="PTHR30024">
    <property type="entry name" value="ALIPHATIC SULFONATES-BINDING PROTEIN-RELATED"/>
    <property type="match status" value="1"/>
</dbReference>
<dbReference type="Proteomes" id="UP000696931">
    <property type="component" value="Unassembled WGS sequence"/>
</dbReference>
<dbReference type="EMBL" id="JACRIW010000103">
    <property type="protein sequence ID" value="MBI5170674.1"/>
    <property type="molecule type" value="Genomic_DNA"/>
</dbReference>
<proteinExistence type="inferred from homology"/>
<sequence>MSGYPHFRFARAAATVSLLALLLLSAACMRRREEPLRIAITPWPGHEFLYLAQERGFFAEEGVSVRLVELESQGDSRAAFENGAVDVFAGTLVELLVSHTQGSRHPQAFYVTDYSNGSDVLLADSTVRTIADLRGRRIALEAGSVDVVGVAAALASAGLTMRDVELVPMPQNEKDWAFEHSRVQAVQCFPPAAVEIASRPGVHPLFDSSRIPGLIVDVLVADSSDLHRNPGHYAATVRAIARAQRWASEHRAEALAVMAAREGLTPEEFARGLDGLRLVPLTAQSAQLGPGGNVVRALRLTQDALTAAGASEPIGASESMESLVTARALAAEASR</sequence>
<organism evidence="5 6">
    <name type="scientific">Eiseniibacteriota bacterium</name>
    <dbReference type="NCBI Taxonomy" id="2212470"/>
    <lineage>
        <taxon>Bacteria</taxon>
        <taxon>Candidatus Eiseniibacteriota</taxon>
    </lineage>
</organism>
<comment type="caution">
    <text evidence="5">The sequence shown here is derived from an EMBL/GenBank/DDBJ whole genome shotgun (WGS) entry which is preliminary data.</text>
</comment>
<dbReference type="SUPFAM" id="SSF53850">
    <property type="entry name" value="Periplasmic binding protein-like II"/>
    <property type="match status" value="1"/>
</dbReference>
<accession>A0A933SE13</accession>
<evidence type="ECO:0000256" key="1">
    <source>
        <dbReference type="ARBA" id="ARBA00004418"/>
    </source>
</evidence>
<dbReference type="PANTHER" id="PTHR30024:SF47">
    <property type="entry name" value="TAURINE-BINDING PERIPLASMIC PROTEIN"/>
    <property type="match status" value="1"/>
</dbReference>
<dbReference type="Pfam" id="PF09084">
    <property type="entry name" value="NMT1"/>
    <property type="match status" value="1"/>
</dbReference>
<comment type="similarity">
    <text evidence="2">Belongs to the bacterial solute-binding protein SsuA/TauA family.</text>
</comment>
<protein>
    <submittedName>
        <fullName evidence="5">ABC transporter substrate-binding protein</fullName>
    </submittedName>
</protein>
<gene>
    <name evidence="5" type="ORF">HZA61_14390</name>
</gene>
<name>A0A933SE13_UNCEI</name>
<evidence type="ECO:0000256" key="2">
    <source>
        <dbReference type="ARBA" id="ARBA00010742"/>
    </source>
</evidence>
<comment type="subcellular location">
    <subcellularLocation>
        <location evidence="1">Periplasm</location>
    </subcellularLocation>
</comment>
<keyword evidence="3" id="KW-0732">Signal</keyword>